<dbReference type="AlphaFoldDB" id="A0A3M0ADX8"/>
<comment type="caution">
    <text evidence="1">The sequence shown here is derived from an EMBL/GenBank/DDBJ whole genome shotgun (WGS) entry which is preliminary data.</text>
</comment>
<proteinExistence type="predicted"/>
<dbReference type="EMBL" id="REFJ01000001">
    <property type="protein sequence ID" value="RMA82707.1"/>
    <property type="molecule type" value="Genomic_DNA"/>
</dbReference>
<organism evidence="1 2">
    <name type="scientific">Umboniibacter marinipuniceus</name>
    <dbReference type="NCBI Taxonomy" id="569599"/>
    <lineage>
        <taxon>Bacteria</taxon>
        <taxon>Pseudomonadati</taxon>
        <taxon>Pseudomonadota</taxon>
        <taxon>Gammaproteobacteria</taxon>
        <taxon>Cellvibrionales</taxon>
        <taxon>Cellvibrionaceae</taxon>
        <taxon>Umboniibacter</taxon>
    </lineage>
</organism>
<accession>A0A3M0ADX8</accession>
<evidence type="ECO:0000313" key="1">
    <source>
        <dbReference type="EMBL" id="RMA82707.1"/>
    </source>
</evidence>
<keyword evidence="2" id="KW-1185">Reference proteome</keyword>
<name>A0A3M0ADX8_9GAMM</name>
<evidence type="ECO:0000313" key="2">
    <source>
        <dbReference type="Proteomes" id="UP000267187"/>
    </source>
</evidence>
<dbReference type="Proteomes" id="UP000267187">
    <property type="component" value="Unassembled WGS sequence"/>
</dbReference>
<protein>
    <submittedName>
        <fullName evidence="1">Uncharacterized protein</fullName>
    </submittedName>
</protein>
<reference evidence="1 2" key="1">
    <citation type="submission" date="2018-10" db="EMBL/GenBank/DDBJ databases">
        <title>Genomic Encyclopedia of Type Strains, Phase IV (KMG-IV): sequencing the most valuable type-strain genomes for metagenomic binning, comparative biology and taxonomic classification.</title>
        <authorList>
            <person name="Goeker M."/>
        </authorList>
    </citation>
    <scope>NUCLEOTIDE SEQUENCE [LARGE SCALE GENOMIC DNA]</scope>
    <source>
        <strain evidence="1 2">DSM 25080</strain>
    </source>
</reference>
<gene>
    <name evidence="1" type="ORF">DFR27_0664</name>
</gene>
<sequence>MGTRELQDEIRTLLSQIGKSQVWLAGELYYAGNPGRDDDLEFKKYVERVKKQLQRSGTKPELLNYYIKFISNHEDVKNRVGVLPHYASTRSLSSRMEEKLKAFSSSIVVDAE</sequence>